<dbReference type="Gene3D" id="2.130.10.10">
    <property type="entry name" value="YVTN repeat-like/Quinoprotein amine dehydrogenase"/>
    <property type="match status" value="2"/>
</dbReference>
<keyword evidence="1" id="KW-0602">Photosynthesis</keyword>
<dbReference type="RefSeq" id="WP_169148091.1">
    <property type="nucleotide sequence ID" value="NZ_JABBGA010000029.1"/>
</dbReference>
<dbReference type="SUPFAM" id="SSF110296">
    <property type="entry name" value="Oligoxyloglucan reducing end-specific cellobiohydrolase"/>
    <property type="match status" value="1"/>
</dbReference>
<evidence type="ECO:0000313" key="6">
    <source>
        <dbReference type="Proteomes" id="UP000580043"/>
    </source>
</evidence>
<organism evidence="5 6">
    <name type="scientific">Zoogloea dura</name>
    <dbReference type="NCBI Taxonomy" id="2728840"/>
    <lineage>
        <taxon>Bacteria</taxon>
        <taxon>Pseudomonadati</taxon>
        <taxon>Pseudomonadota</taxon>
        <taxon>Betaproteobacteria</taxon>
        <taxon>Rhodocyclales</taxon>
        <taxon>Zoogloeaceae</taxon>
        <taxon>Zoogloea</taxon>
    </lineage>
</organism>
<dbReference type="GO" id="GO:0015979">
    <property type="term" value="P:photosynthesis"/>
    <property type="evidence" value="ECO:0007669"/>
    <property type="project" value="UniProtKB-KW"/>
</dbReference>
<keyword evidence="3" id="KW-0732">Signal</keyword>
<dbReference type="PANTHER" id="PTHR47199">
    <property type="entry name" value="PHOTOSYSTEM II STABILITY/ASSEMBLY FACTOR HCF136, CHLOROPLASTIC"/>
    <property type="match status" value="1"/>
</dbReference>
<name>A0A848GCI7_9RHOO</name>
<feature type="domain" description="Photosynthesis system II assembly factor Ycf48/Hcf136-like" evidence="4">
    <location>
        <begin position="109"/>
        <end position="264"/>
    </location>
</feature>
<protein>
    <submittedName>
        <fullName evidence="5">Photosystem II stability/assembly factor-like protein</fullName>
    </submittedName>
</protein>
<feature type="chain" id="PRO_5032390016" evidence="3">
    <location>
        <begin position="25"/>
        <end position="326"/>
    </location>
</feature>
<feature type="signal peptide" evidence="3">
    <location>
        <begin position="1"/>
        <end position="24"/>
    </location>
</feature>
<dbReference type="InterPro" id="IPR028203">
    <property type="entry name" value="PSII_CF48-like_dom"/>
</dbReference>
<dbReference type="EMBL" id="JABBGA010000029">
    <property type="protein sequence ID" value="NML28565.1"/>
    <property type="molecule type" value="Genomic_DNA"/>
</dbReference>
<comment type="caution">
    <text evidence="5">The sequence shown here is derived from an EMBL/GenBank/DDBJ whole genome shotgun (WGS) entry which is preliminary data.</text>
</comment>
<evidence type="ECO:0000259" key="4">
    <source>
        <dbReference type="Pfam" id="PF14870"/>
    </source>
</evidence>
<sequence length="326" mass="33616">MRRPACLRTLALLTATLLAGGVGAAEAQDPQVKIRGTPHDFLYGMSFEGSAGTAVGDHGLVLATRDGGQTWTRQPAVAGGLGLLTVTRSQGRCLAGGQQGAILRSDDCLRWETLKAVTDARILGMHMNARGVAYAVGGFGTVLRSGDWGRTWEVLAIDWKAVLGTDAEPHLYGVKVDDEGVATLAGEFELVLRSQDGGARWQVLHRGERALSALATGPGGRLYAVGQEGLVLRSQDDGRTWAAVDTGSHAVLTDVWASPDGALVVAVGVRTVLVSRDGGGSFAPAAAALRQGIHSTVHGTQDASGGSGGYAVLIGGSAGAVTRARF</sequence>
<keyword evidence="6" id="KW-1185">Reference proteome</keyword>
<dbReference type="PANTHER" id="PTHR47199:SF2">
    <property type="entry name" value="PHOTOSYSTEM II STABILITY_ASSEMBLY FACTOR HCF136, CHLOROPLASTIC"/>
    <property type="match status" value="1"/>
</dbReference>
<dbReference type="GO" id="GO:0009523">
    <property type="term" value="C:photosystem II"/>
    <property type="evidence" value="ECO:0007669"/>
    <property type="project" value="UniProtKB-KW"/>
</dbReference>
<evidence type="ECO:0000256" key="2">
    <source>
        <dbReference type="ARBA" id="ARBA00023276"/>
    </source>
</evidence>
<accession>A0A848GCI7</accession>
<keyword evidence="2" id="KW-0604">Photosystem II</keyword>
<reference evidence="5 6" key="1">
    <citation type="submission" date="2020-04" db="EMBL/GenBank/DDBJ databases">
        <title>Zoogloea sp. G-4-1-14 isolated from soil.</title>
        <authorList>
            <person name="Dahal R.H."/>
        </authorList>
    </citation>
    <scope>NUCLEOTIDE SEQUENCE [LARGE SCALE GENOMIC DNA]</scope>
    <source>
        <strain evidence="5 6">G-4-1-14</strain>
    </source>
</reference>
<proteinExistence type="predicted"/>
<dbReference type="InterPro" id="IPR015943">
    <property type="entry name" value="WD40/YVTN_repeat-like_dom_sf"/>
</dbReference>
<evidence type="ECO:0000256" key="3">
    <source>
        <dbReference type="SAM" id="SignalP"/>
    </source>
</evidence>
<dbReference type="AlphaFoldDB" id="A0A848GCI7"/>
<dbReference type="Proteomes" id="UP000580043">
    <property type="component" value="Unassembled WGS sequence"/>
</dbReference>
<gene>
    <name evidence="5" type="ORF">HHL15_22645</name>
</gene>
<dbReference type="Pfam" id="PF14870">
    <property type="entry name" value="PSII_BNR"/>
    <property type="match status" value="1"/>
</dbReference>
<evidence type="ECO:0000313" key="5">
    <source>
        <dbReference type="EMBL" id="NML28565.1"/>
    </source>
</evidence>
<evidence type="ECO:0000256" key="1">
    <source>
        <dbReference type="ARBA" id="ARBA00022531"/>
    </source>
</evidence>